<gene>
    <name evidence="4" type="ORF">pdam_00006038</name>
</gene>
<feature type="region of interest" description="Disordered" evidence="2">
    <location>
        <begin position="711"/>
        <end position="758"/>
    </location>
</feature>
<feature type="region of interest" description="Disordered" evidence="2">
    <location>
        <begin position="617"/>
        <end position="684"/>
    </location>
</feature>
<dbReference type="InterPro" id="IPR039183">
    <property type="entry name" value="CCD66"/>
</dbReference>
<dbReference type="STRING" id="46731.A0A3M6TSU5"/>
<feature type="compositionally biased region" description="Basic and acidic residues" evidence="2">
    <location>
        <begin position="654"/>
        <end position="667"/>
    </location>
</feature>
<feature type="compositionally biased region" description="Polar residues" evidence="2">
    <location>
        <begin position="627"/>
        <end position="642"/>
    </location>
</feature>
<feature type="compositionally biased region" description="Basic and acidic residues" evidence="2">
    <location>
        <begin position="81"/>
        <end position="98"/>
    </location>
</feature>
<evidence type="ECO:0000259" key="3">
    <source>
        <dbReference type="Pfam" id="PF15236"/>
    </source>
</evidence>
<dbReference type="PANTHER" id="PTHR22736">
    <property type="entry name" value="COILED-COIL DOMAIN-CONTAINING PROTEIN 66"/>
    <property type="match status" value="1"/>
</dbReference>
<proteinExistence type="predicted"/>
<dbReference type="PANTHER" id="PTHR22736:SF2">
    <property type="entry name" value="COILED-COIL DOMAIN-CONTAINING PROTEIN 66"/>
    <property type="match status" value="1"/>
</dbReference>
<dbReference type="OrthoDB" id="5976434at2759"/>
<feature type="coiled-coil region" evidence="1">
    <location>
        <begin position="319"/>
        <end position="361"/>
    </location>
</feature>
<name>A0A3M6TSU5_POCDA</name>
<feature type="compositionally biased region" description="Polar residues" evidence="2">
    <location>
        <begin position="555"/>
        <end position="565"/>
    </location>
</feature>
<feature type="region of interest" description="Disordered" evidence="2">
    <location>
        <begin position="29"/>
        <end position="107"/>
    </location>
</feature>
<feature type="compositionally biased region" description="Polar residues" evidence="2">
    <location>
        <begin position="71"/>
        <end position="80"/>
    </location>
</feature>
<feature type="domain" description="CCDC66" evidence="3">
    <location>
        <begin position="431"/>
        <end position="539"/>
    </location>
</feature>
<evidence type="ECO:0000256" key="2">
    <source>
        <dbReference type="SAM" id="MobiDB-lite"/>
    </source>
</evidence>
<dbReference type="GO" id="GO:0005929">
    <property type="term" value="C:cilium"/>
    <property type="evidence" value="ECO:0007669"/>
    <property type="project" value="TreeGrafter"/>
</dbReference>
<sequence length="852" mass="96310">MSPSRVVKWLKVNTNKGKLDIVLNEDSLFKTGPKERVAKGRQSSKGFSGRTSQVRTLPPKTNHFREDGKAKSSSKPQKNNDGTDGKLTKSQSIRKDEPPTDASYLTKDQLSRILSSLKSADTEHEPVADLENTYTGSMESAAEQIAVHQPSMRDNKTRRRVQKSESKTEDDISDNQEQVITLSKNLQWKKELDEQIALKQELKAKRKLLIMVQGQVIILALLLIEDKDNEFEEYNPWGRPGGGAPVRTQSGNIVADYKKMHQDLTSKDEDSVMSAPEFDSGSKTKTTAHSYNTHDLNTTTTPVAMRSSFAIGAPGVVKYEEYQCKIDEKKKWLQDLEQQIKEKKERQTQEKQQQLQKEAREEKWKQTAVFSNESPPAATTFVVNNTTAATTQQSQIHIEAASPSPLDSSFRAGNHHARGQGLQSLVEVNQDEMERKRLKTLEHQRAVKEQVEEKRRLKQQEKERRLKDETEKERTLMMERERLKKQYEEELRQREEKENEAKRRAEALELSILQAYETAQQEKAAKRIQQLEMRGHDVSGLKTPGLVLRQRHSSTDTSHLDTASVSPRPEHIRSIPQHKELLAKTNDMLIASTEQENTSFESELKQLSLNASLESEWISSSPVPSVRNNPQAKIQTKKNSPSRAKGAARVTTRSRSERGQRNKEAVKPRNKRQGSVKNITGGHEDGAAAAQLARPLEDAFMIPYTRTASATFHPVPNTPSSAQADNVSSRQDQNPMNRNKQTHKKAQSVVTSRTTTTQAVQGRQTVKSEKTGKQFSVTPRSRHEIVQHSTEAGKRDVKGHQTKIQNENAGIYPIQASPDRVPTARQEMILQQLAVLRQGLILKERELHHSAI</sequence>
<accession>A0A3M6TSU5</accession>
<organism evidence="4 5">
    <name type="scientific">Pocillopora damicornis</name>
    <name type="common">Cauliflower coral</name>
    <name type="synonym">Millepora damicornis</name>
    <dbReference type="NCBI Taxonomy" id="46731"/>
    <lineage>
        <taxon>Eukaryota</taxon>
        <taxon>Metazoa</taxon>
        <taxon>Cnidaria</taxon>
        <taxon>Anthozoa</taxon>
        <taxon>Hexacorallia</taxon>
        <taxon>Scleractinia</taxon>
        <taxon>Astrocoeniina</taxon>
        <taxon>Pocilloporidae</taxon>
        <taxon>Pocillopora</taxon>
    </lineage>
</organism>
<evidence type="ECO:0000313" key="5">
    <source>
        <dbReference type="Proteomes" id="UP000275408"/>
    </source>
</evidence>
<dbReference type="Pfam" id="PF15236">
    <property type="entry name" value="CCDC66"/>
    <property type="match status" value="1"/>
</dbReference>
<keyword evidence="1" id="KW-0175">Coiled coil</keyword>
<feature type="compositionally biased region" description="Low complexity" evidence="2">
    <location>
        <begin position="747"/>
        <end position="758"/>
    </location>
</feature>
<dbReference type="Proteomes" id="UP000275408">
    <property type="component" value="Unassembled WGS sequence"/>
</dbReference>
<feature type="compositionally biased region" description="Polar residues" evidence="2">
    <location>
        <begin position="281"/>
        <end position="294"/>
    </location>
</feature>
<evidence type="ECO:0000313" key="4">
    <source>
        <dbReference type="EMBL" id="RMX44527.1"/>
    </source>
</evidence>
<feature type="region of interest" description="Disordered" evidence="2">
    <location>
        <begin position="449"/>
        <end position="480"/>
    </location>
</feature>
<keyword evidence="5" id="KW-1185">Reference proteome</keyword>
<dbReference type="AlphaFoldDB" id="A0A3M6TSU5"/>
<dbReference type="GO" id="GO:0005874">
    <property type="term" value="C:microtubule"/>
    <property type="evidence" value="ECO:0007669"/>
    <property type="project" value="TreeGrafter"/>
</dbReference>
<protein>
    <recommendedName>
        <fullName evidence="3">CCDC66 domain-containing protein</fullName>
    </recommendedName>
</protein>
<dbReference type="GO" id="GO:0008017">
    <property type="term" value="F:microtubule binding"/>
    <property type="evidence" value="ECO:0007669"/>
    <property type="project" value="TreeGrafter"/>
</dbReference>
<feature type="region of interest" description="Disordered" evidence="2">
    <location>
        <begin position="265"/>
        <end position="294"/>
    </location>
</feature>
<dbReference type="EMBL" id="RCHS01002978">
    <property type="protein sequence ID" value="RMX44527.1"/>
    <property type="molecule type" value="Genomic_DNA"/>
</dbReference>
<feature type="region of interest" description="Disordered" evidence="2">
    <location>
        <begin position="148"/>
        <end position="175"/>
    </location>
</feature>
<dbReference type="GO" id="GO:0060271">
    <property type="term" value="P:cilium assembly"/>
    <property type="evidence" value="ECO:0007669"/>
    <property type="project" value="TreeGrafter"/>
</dbReference>
<evidence type="ECO:0000256" key="1">
    <source>
        <dbReference type="SAM" id="Coils"/>
    </source>
</evidence>
<comment type="caution">
    <text evidence="4">The sequence shown here is derived from an EMBL/GenBank/DDBJ whole genome shotgun (WGS) entry which is preliminary data.</text>
</comment>
<feature type="compositionally biased region" description="Polar residues" evidence="2">
    <location>
        <begin position="41"/>
        <end position="55"/>
    </location>
</feature>
<reference evidence="4 5" key="1">
    <citation type="journal article" date="2018" name="Sci. Rep.">
        <title>Comparative analysis of the Pocillopora damicornis genome highlights role of immune system in coral evolution.</title>
        <authorList>
            <person name="Cunning R."/>
            <person name="Bay R.A."/>
            <person name="Gillette P."/>
            <person name="Baker A.C."/>
            <person name="Traylor-Knowles N."/>
        </authorList>
    </citation>
    <scope>NUCLEOTIDE SEQUENCE [LARGE SCALE GENOMIC DNA]</scope>
    <source>
        <strain evidence="4">RSMAS</strain>
        <tissue evidence="4">Whole animal</tissue>
    </source>
</reference>
<feature type="region of interest" description="Disordered" evidence="2">
    <location>
        <begin position="551"/>
        <end position="572"/>
    </location>
</feature>
<feature type="compositionally biased region" description="Polar residues" evidence="2">
    <location>
        <begin position="718"/>
        <end position="739"/>
    </location>
</feature>
<dbReference type="InterPro" id="IPR040467">
    <property type="entry name" value="CCDC66_dom"/>
</dbReference>